<dbReference type="RefSeq" id="XP_056786534.1">
    <property type="nucleotide sequence ID" value="XM_056938152.1"/>
</dbReference>
<comment type="caution">
    <text evidence="1">The sequence shown here is derived from an EMBL/GenBank/DDBJ whole genome shotgun (WGS) entry which is preliminary data.</text>
</comment>
<evidence type="ECO:0000313" key="2">
    <source>
        <dbReference type="Proteomes" id="UP001148312"/>
    </source>
</evidence>
<protein>
    <submittedName>
        <fullName evidence="1">Uncharacterized protein</fullName>
    </submittedName>
</protein>
<reference evidence="1" key="2">
    <citation type="journal article" date="2023" name="IMA Fungus">
        <title>Comparative genomic study of the Penicillium genus elucidates a diverse pangenome and 15 lateral gene transfer events.</title>
        <authorList>
            <person name="Petersen C."/>
            <person name="Sorensen T."/>
            <person name="Nielsen M.R."/>
            <person name="Sondergaard T.E."/>
            <person name="Sorensen J.L."/>
            <person name="Fitzpatrick D.A."/>
            <person name="Frisvad J.C."/>
            <person name="Nielsen K.L."/>
        </authorList>
    </citation>
    <scope>NUCLEOTIDE SEQUENCE</scope>
    <source>
        <strain evidence="1">IBT 30728</strain>
    </source>
</reference>
<dbReference type="EMBL" id="JAPWDQ010000013">
    <property type="protein sequence ID" value="KAJ5471988.1"/>
    <property type="molecule type" value="Genomic_DNA"/>
</dbReference>
<dbReference type="GeneID" id="81628402"/>
<evidence type="ECO:0000313" key="1">
    <source>
        <dbReference type="EMBL" id="KAJ5471988.1"/>
    </source>
</evidence>
<gene>
    <name evidence="1" type="ORF">N7539_008557</name>
</gene>
<organism evidence="1 2">
    <name type="scientific">Penicillium diatomitis</name>
    <dbReference type="NCBI Taxonomy" id="2819901"/>
    <lineage>
        <taxon>Eukaryota</taxon>
        <taxon>Fungi</taxon>
        <taxon>Dikarya</taxon>
        <taxon>Ascomycota</taxon>
        <taxon>Pezizomycotina</taxon>
        <taxon>Eurotiomycetes</taxon>
        <taxon>Eurotiomycetidae</taxon>
        <taxon>Eurotiales</taxon>
        <taxon>Aspergillaceae</taxon>
        <taxon>Penicillium</taxon>
    </lineage>
</organism>
<name>A0A9W9WQW9_9EURO</name>
<reference evidence="1" key="1">
    <citation type="submission" date="2022-12" db="EMBL/GenBank/DDBJ databases">
        <authorList>
            <person name="Petersen C."/>
        </authorList>
    </citation>
    <scope>NUCLEOTIDE SEQUENCE</scope>
    <source>
        <strain evidence="1">IBT 30728</strain>
    </source>
</reference>
<sequence length="493" mass="56383">MATTVPIHSGDKGVRNIPSCSSLSSEQTLVDDSTVSPHKQIAGNEESLQDKAICWRPKKLLDQRHRPHSLFFKYCLFNEEYAQLNGLEPPSQRHGLPDSKFRELSRSQILEEAPRTIARKLSESSLEEFRKVPYNEFIRGAFLEAFGISSDFIDSFFFKYKHLEARMYSIFIGAPVKRLSDILKELKEHEADPFVYAAIEHALERVNSRRKGRVGLRYVKSQDLTQSLDTQLRKSLHLIAKPFTELLSKPDTAQNILEELEVLRTRFYNFYMSLNVDWSCPLDTKNDLLEQIRWVDIPTMARAISKKAKALFSEYLRSAFTREGDEARSILNKEWDLLSKGVKEIVAANIGLCSQVDTLANCLYRFRNYYSLTAVIQGIQASGYRTVALETFGYLLNPKDDYRHYLMEMNMEGALHFLFPVLLQYQRGEPMFTEMAIGAFKFYTLDAYQSTPGMQFSPLDIATAATKATCSTGYKKPSLDCPFVSCFFVGFGS</sequence>
<accession>A0A9W9WQW9</accession>
<dbReference type="AlphaFoldDB" id="A0A9W9WQW9"/>
<dbReference type="Proteomes" id="UP001148312">
    <property type="component" value="Unassembled WGS sequence"/>
</dbReference>
<keyword evidence="2" id="KW-1185">Reference proteome</keyword>
<proteinExistence type="predicted"/>